<reference evidence="1 2" key="2">
    <citation type="submission" date="2019-05" db="EMBL/GenBank/DDBJ databases">
        <title>Glycomyces buryatensis sp. nov.</title>
        <authorList>
            <person name="Nikitina E."/>
        </authorList>
    </citation>
    <scope>NUCLEOTIDE SEQUENCE [LARGE SCALE GENOMIC DNA]</scope>
    <source>
        <strain evidence="1 2">18</strain>
    </source>
</reference>
<gene>
    <name evidence="1" type="ORF">FAB82_04715</name>
</gene>
<evidence type="ECO:0000313" key="1">
    <source>
        <dbReference type="EMBL" id="THV42753.1"/>
    </source>
</evidence>
<organism evidence="1 2">
    <name type="scientific">Glycomyces buryatensis</name>
    <dbReference type="NCBI Taxonomy" id="2570927"/>
    <lineage>
        <taxon>Bacteria</taxon>
        <taxon>Bacillati</taxon>
        <taxon>Actinomycetota</taxon>
        <taxon>Actinomycetes</taxon>
        <taxon>Glycomycetales</taxon>
        <taxon>Glycomycetaceae</taxon>
        <taxon>Glycomyces</taxon>
    </lineage>
</organism>
<dbReference type="RefSeq" id="WP_136533392.1">
    <property type="nucleotide sequence ID" value="NZ_STGY01000017.1"/>
</dbReference>
<dbReference type="OrthoDB" id="9887222at2"/>
<keyword evidence="2" id="KW-1185">Reference proteome</keyword>
<dbReference type="Proteomes" id="UP000308760">
    <property type="component" value="Unassembled WGS sequence"/>
</dbReference>
<sequence length="116" mass="12526">MEPAQLLEGAQQLFDIEDAIHGPSFNTLATEMETANGDITGQGLSLGSALGQATQAWLDNRIDSTNALITNLAEFLVVHSQDMTSVDEFTGTDFDEHASLVDRSRWTADGLSPEGW</sequence>
<accession>A0A4S8QDV8</accession>
<proteinExistence type="predicted"/>
<reference evidence="2" key="1">
    <citation type="submission" date="2019-04" db="EMBL/GenBank/DDBJ databases">
        <title>Nocardioides xinjiangensis sp. nov.</title>
        <authorList>
            <person name="Liu S."/>
        </authorList>
    </citation>
    <scope>NUCLEOTIDE SEQUENCE [LARGE SCALE GENOMIC DNA]</scope>
    <source>
        <strain evidence="2">18</strain>
    </source>
</reference>
<dbReference type="EMBL" id="STGY01000017">
    <property type="protein sequence ID" value="THV42753.1"/>
    <property type="molecule type" value="Genomic_DNA"/>
</dbReference>
<protein>
    <submittedName>
        <fullName evidence="1">Uncharacterized protein</fullName>
    </submittedName>
</protein>
<name>A0A4S8QDV8_9ACTN</name>
<evidence type="ECO:0000313" key="2">
    <source>
        <dbReference type="Proteomes" id="UP000308760"/>
    </source>
</evidence>
<comment type="caution">
    <text evidence="1">The sequence shown here is derived from an EMBL/GenBank/DDBJ whole genome shotgun (WGS) entry which is preliminary data.</text>
</comment>
<dbReference type="AlphaFoldDB" id="A0A4S8QDV8"/>